<dbReference type="EMBL" id="FZMP01000124">
    <property type="protein sequence ID" value="SNQ60906.1"/>
    <property type="molecule type" value="Genomic_DNA"/>
</dbReference>
<keyword evidence="3" id="KW-1185">Reference proteome</keyword>
<dbReference type="AlphaFoldDB" id="A0A284VNN9"/>
<dbReference type="PANTHER" id="PTHR38826">
    <property type="entry name" value="RIBONUCLEASE VAPC13"/>
    <property type="match status" value="1"/>
</dbReference>
<dbReference type="InterPro" id="IPR052106">
    <property type="entry name" value="PINc/VapC_TA"/>
</dbReference>
<evidence type="ECO:0000313" key="2">
    <source>
        <dbReference type="EMBL" id="SNQ60906.1"/>
    </source>
</evidence>
<protein>
    <recommendedName>
        <fullName evidence="1">PIN domain-containing protein</fullName>
    </recommendedName>
</protein>
<name>A0A284VNN9_9EURY</name>
<accession>A0A284VNN9</accession>
<dbReference type="Pfam" id="PF01850">
    <property type="entry name" value="PIN"/>
    <property type="match status" value="1"/>
</dbReference>
<dbReference type="Gene3D" id="3.40.50.1010">
    <property type="entry name" value="5'-nuclease"/>
    <property type="match status" value="1"/>
</dbReference>
<dbReference type="PANTHER" id="PTHR38826:SF5">
    <property type="entry name" value="RIBONUCLEASE VAPC13"/>
    <property type="match status" value="1"/>
</dbReference>
<dbReference type="RefSeq" id="WP_096205436.1">
    <property type="nucleotide sequence ID" value="NZ_FZMP01000124.1"/>
</dbReference>
<dbReference type="SUPFAM" id="SSF88723">
    <property type="entry name" value="PIN domain-like"/>
    <property type="match status" value="1"/>
</dbReference>
<evidence type="ECO:0000313" key="3">
    <source>
        <dbReference type="Proteomes" id="UP000218615"/>
    </source>
</evidence>
<dbReference type="InterPro" id="IPR029060">
    <property type="entry name" value="PIN-like_dom_sf"/>
</dbReference>
<organism evidence="2 3">
    <name type="scientific">Candidatus Methanoperedens nitratireducens</name>
    <dbReference type="NCBI Taxonomy" id="1392998"/>
    <lineage>
        <taxon>Archaea</taxon>
        <taxon>Methanobacteriati</taxon>
        <taxon>Methanobacteriota</taxon>
        <taxon>Stenosarchaea group</taxon>
        <taxon>Methanomicrobia</taxon>
        <taxon>Methanosarcinales</taxon>
        <taxon>ANME-2 cluster</taxon>
        <taxon>Candidatus Methanoperedentaceae</taxon>
        <taxon>Candidatus Methanoperedens</taxon>
    </lineage>
</organism>
<reference evidence="3" key="1">
    <citation type="submission" date="2017-06" db="EMBL/GenBank/DDBJ databases">
        <authorList>
            <person name="Cremers G."/>
        </authorList>
    </citation>
    <scope>NUCLEOTIDE SEQUENCE [LARGE SCALE GENOMIC DNA]</scope>
</reference>
<sequence length="140" mass="16047">MVKYRRIGLDTNVLIYYIEEHPFFLGKVEPLVDRIVKGEAIGITSYVTLLELLVKPLKEKRFDLVEQYKTILTNRLEMVPLEETVSLKAAELRAKYGIRTPDAIQLASVISKNGDVFVTNDERLDKIDEIKVLILSDLPE</sequence>
<proteinExistence type="predicted"/>
<evidence type="ECO:0000259" key="1">
    <source>
        <dbReference type="Pfam" id="PF01850"/>
    </source>
</evidence>
<dbReference type="Proteomes" id="UP000218615">
    <property type="component" value="Unassembled WGS sequence"/>
</dbReference>
<dbReference type="InterPro" id="IPR002716">
    <property type="entry name" value="PIN_dom"/>
</dbReference>
<feature type="domain" description="PIN" evidence="1">
    <location>
        <begin position="9"/>
        <end position="129"/>
    </location>
</feature>
<gene>
    <name evidence="2" type="ORF">MNV_210013</name>
</gene>
<dbReference type="OrthoDB" id="95713at2157"/>
<dbReference type="CDD" id="cd09874">
    <property type="entry name" value="PIN_MT3492-like"/>
    <property type="match status" value="1"/>
</dbReference>